<sequence>MLRAEKLREAGSVVPAGAAQPRGGGIVLRIGRAFRKTIPARPPAVRDDAWIGGATLQIPYPARGRG</sequence>
<accession>A0A2W5KMN7</accession>
<reference evidence="1 2" key="1">
    <citation type="submission" date="2017-08" db="EMBL/GenBank/DDBJ databases">
        <title>Infants hospitalized years apart are colonized by the same room-sourced microbial strains.</title>
        <authorList>
            <person name="Brooks B."/>
            <person name="Olm M.R."/>
            <person name="Firek B.A."/>
            <person name="Baker R."/>
            <person name="Thomas B.C."/>
            <person name="Morowitz M.J."/>
            <person name="Banfield J.F."/>
        </authorList>
    </citation>
    <scope>NUCLEOTIDE SEQUENCE [LARGE SCALE GENOMIC DNA]</scope>
    <source>
        <strain evidence="1">S2_005_003_R2_43</strain>
    </source>
</reference>
<dbReference type="Proteomes" id="UP000249577">
    <property type="component" value="Unassembled WGS sequence"/>
</dbReference>
<proteinExistence type="predicted"/>
<organism evidence="1 2">
    <name type="scientific">Ancylobacter novellus</name>
    <name type="common">Thiobacillus novellus</name>
    <dbReference type="NCBI Taxonomy" id="921"/>
    <lineage>
        <taxon>Bacteria</taxon>
        <taxon>Pseudomonadati</taxon>
        <taxon>Pseudomonadota</taxon>
        <taxon>Alphaproteobacteria</taxon>
        <taxon>Hyphomicrobiales</taxon>
        <taxon>Xanthobacteraceae</taxon>
        <taxon>Ancylobacter</taxon>
    </lineage>
</organism>
<evidence type="ECO:0000313" key="2">
    <source>
        <dbReference type="Proteomes" id="UP000249577"/>
    </source>
</evidence>
<dbReference type="EMBL" id="QFPN01000004">
    <property type="protein sequence ID" value="PZQ16195.1"/>
    <property type="molecule type" value="Genomic_DNA"/>
</dbReference>
<gene>
    <name evidence="1" type="ORF">DI565_10430</name>
</gene>
<protein>
    <submittedName>
        <fullName evidence="1">Uncharacterized protein</fullName>
    </submittedName>
</protein>
<evidence type="ECO:0000313" key="1">
    <source>
        <dbReference type="EMBL" id="PZQ16195.1"/>
    </source>
</evidence>
<dbReference type="AlphaFoldDB" id="A0A2W5KMN7"/>
<name>A0A2W5KMN7_ANCNO</name>
<comment type="caution">
    <text evidence="1">The sequence shown here is derived from an EMBL/GenBank/DDBJ whole genome shotgun (WGS) entry which is preliminary data.</text>
</comment>